<protein>
    <submittedName>
        <fullName evidence="2">Uncharacterized protein</fullName>
    </submittedName>
</protein>
<proteinExistence type="predicted"/>
<feature type="transmembrane region" description="Helical" evidence="1">
    <location>
        <begin position="334"/>
        <end position="353"/>
    </location>
</feature>
<evidence type="ECO:0000313" key="2">
    <source>
        <dbReference type="EMBL" id="KKL78454.1"/>
    </source>
</evidence>
<accession>A0A0F9EWP0</accession>
<feature type="transmembrane region" description="Helical" evidence="1">
    <location>
        <begin position="142"/>
        <end position="165"/>
    </location>
</feature>
<sequence>PALHRSIADLITVVDEDYRESTETPPVPPEWLDAVRAVSSIPSKDESLVGRMLGEIKDALDTHQKDSIKEYRKQSARRHMMLKRLMPSWRKVSQTLDRMEKTVTGVLDRAEFVDRKVKEYKEILAGTEKAQRMLASSSLTQFFISGIVLLIAIGGAIVNFNLIALPMSEMVGGSAYLGPFQMSHVAALVIILVETAMGVYLMEALRITQLFPIIGTMDDHKRTRFLWAALTILVIMAGIESALAFMRDVIVADKQALIQSLSGAEGSVIPEAMNWIPTVGQMVMGFILPFALAFVAIPFESFVHSARTMLGVVVMGLLNIIAFLLRMVGNVTMGLAKVLIAAYDLVAFPLLWVERVAGGRARKKKSPEIEGDRPTEVPK</sequence>
<feature type="transmembrane region" description="Helical" evidence="1">
    <location>
        <begin position="185"/>
        <end position="205"/>
    </location>
</feature>
<keyword evidence="1" id="KW-0812">Transmembrane</keyword>
<keyword evidence="1" id="KW-1133">Transmembrane helix</keyword>
<dbReference type="AlphaFoldDB" id="A0A0F9EWP0"/>
<dbReference type="EMBL" id="LAZR01023449">
    <property type="protein sequence ID" value="KKL78454.1"/>
    <property type="molecule type" value="Genomic_DNA"/>
</dbReference>
<feature type="transmembrane region" description="Helical" evidence="1">
    <location>
        <begin position="225"/>
        <end position="246"/>
    </location>
</feature>
<gene>
    <name evidence="2" type="ORF">LCGC14_2024690</name>
</gene>
<feature type="transmembrane region" description="Helical" evidence="1">
    <location>
        <begin position="275"/>
        <end position="297"/>
    </location>
</feature>
<comment type="caution">
    <text evidence="2">The sequence shown here is derived from an EMBL/GenBank/DDBJ whole genome shotgun (WGS) entry which is preliminary data.</text>
</comment>
<organism evidence="2">
    <name type="scientific">marine sediment metagenome</name>
    <dbReference type="NCBI Taxonomy" id="412755"/>
    <lineage>
        <taxon>unclassified sequences</taxon>
        <taxon>metagenomes</taxon>
        <taxon>ecological metagenomes</taxon>
    </lineage>
</organism>
<evidence type="ECO:0000256" key="1">
    <source>
        <dbReference type="SAM" id="Phobius"/>
    </source>
</evidence>
<keyword evidence="1" id="KW-0472">Membrane</keyword>
<name>A0A0F9EWP0_9ZZZZ</name>
<feature type="non-terminal residue" evidence="2">
    <location>
        <position position="1"/>
    </location>
</feature>
<reference evidence="2" key="1">
    <citation type="journal article" date="2015" name="Nature">
        <title>Complex archaea that bridge the gap between prokaryotes and eukaryotes.</title>
        <authorList>
            <person name="Spang A."/>
            <person name="Saw J.H."/>
            <person name="Jorgensen S.L."/>
            <person name="Zaremba-Niedzwiedzka K."/>
            <person name="Martijn J."/>
            <person name="Lind A.E."/>
            <person name="van Eijk R."/>
            <person name="Schleper C."/>
            <person name="Guy L."/>
            <person name="Ettema T.J."/>
        </authorList>
    </citation>
    <scope>NUCLEOTIDE SEQUENCE</scope>
</reference>
<feature type="transmembrane region" description="Helical" evidence="1">
    <location>
        <begin position="309"/>
        <end position="328"/>
    </location>
</feature>